<comment type="caution">
    <text evidence="7">The sequence shown here is derived from an EMBL/GenBank/DDBJ whole genome shotgun (WGS) entry which is preliminary data.</text>
</comment>
<comment type="subcellular location">
    <subcellularLocation>
        <location evidence="1">Membrane</location>
        <topology evidence="1">Multi-pass membrane protein</topology>
    </subcellularLocation>
</comment>
<evidence type="ECO:0000256" key="4">
    <source>
        <dbReference type="ARBA" id="ARBA00022989"/>
    </source>
</evidence>
<feature type="transmembrane region" description="Helical" evidence="6">
    <location>
        <begin position="70"/>
        <end position="89"/>
    </location>
</feature>
<proteinExistence type="inferred from homology"/>
<dbReference type="AlphaFoldDB" id="A0AAV0KW81"/>
<reference evidence="7" key="1">
    <citation type="submission" date="2022-08" db="EMBL/GenBank/DDBJ databases">
        <authorList>
            <person name="Gutierrez-Valencia J."/>
        </authorList>
    </citation>
    <scope>NUCLEOTIDE SEQUENCE</scope>
</reference>
<keyword evidence="8" id="KW-1185">Reference proteome</keyword>
<dbReference type="EMBL" id="CAMGYJ010000005">
    <property type="protein sequence ID" value="CAI0426458.1"/>
    <property type="molecule type" value="Genomic_DNA"/>
</dbReference>
<sequence>AEMEAGREEEKYVDWRGHTANPKKHGGVSAAAFTCVVEALENMVFLSNATNFVSYFTKSMHYSTAHAANMVTNFMATSFLLTVVGGFVTDSFLNRFWTFIASCTTELLGIMLLTIQAEQSRLQPPPNETPSASQAAILYGGLYAIAVGFGGIKASLPAHGADQLDHGNQARISAFFNWFFFSLCIGGLVASTFMIWVQENLGWKWGLRLSLIALSSALCVFGSGFPIYRFRRPTGSPITRILKRFVIGEPPMFLDKAAVDGTVTSPEVEETRSFLRLLPIFGSTIMMSCCLAQLQTFSVEQGSVMDRKLRGGFLIPTQSLSAFSLVVILSSIPFYEYVIKSSRATAWLEIYRPLKRIGLGLALASASMAVAAAVEVERRRSAAAVDDDSTRRLSVFWLSWQFLFLGVSDMLTLGGMLEFFYSQAPNSMRSMCTALAWASTSMGFFLSSLLVTLTNKISGRFGDEWLGGHDLNQNRLDLFYAVLCVLNSVNLVNYVFWAKRY</sequence>
<dbReference type="Proteomes" id="UP001154282">
    <property type="component" value="Unassembled WGS sequence"/>
</dbReference>
<feature type="non-terminal residue" evidence="7">
    <location>
        <position position="1"/>
    </location>
</feature>
<feature type="transmembrane region" description="Helical" evidence="6">
    <location>
        <begin position="274"/>
        <end position="294"/>
    </location>
</feature>
<feature type="transmembrane region" description="Helical" evidence="6">
    <location>
        <begin position="209"/>
        <end position="228"/>
    </location>
</feature>
<gene>
    <name evidence="7" type="ORF">LITE_LOCUS20801</name>
</gene>
<feature type="transmembrane region" description="Helical" evidence="6">
    <location>
        <begin position="356"/>
        <end position="374"/>
    </location>
</feature>
<evidence type="ECO:0000256" key="2">
    <source>
        <dbReference type="ARBA" id="ARBA00005982"/>
    </source>
</evidence>
<accession>A0AAV0KW81</accession>
<evidence type="ECO:0000256" key="3">
    <source>
        <dbReference type="ARBA" id="ARBA00022692"/>
    </source>
</evidence>
<dbReference type="GO" id="GO:0016020">
    <property type="term" value="C:membrane"/>
    <property type="evidence" value="ECO:0007669"/>
    <property type="project" value="UniProtKB-SubCell"/>
</dbReference>
<evidence type="ECO:0000256" key="1">
    <source>
        <dbReference type="ARBA" id="ARBA00004141"/>
    </source>
</evidence>
<feature type="transmembrane region" description="Helical" evidence="6">
    <location>
        <begin position="314"/>
        <end position="335"/>
    </location>
</feature>
<feature type="transmembrane region" description="Helical" evidence="6">
    <location>
        <begin position="394"/>
        <end position="421"/>
    </location>
</feature>
<dbReference type="InterPro" id="IPR000109">
    <property type="entry name" value="POT_fam"/>
</dbReference>
<feature type="transmembrane region" description="Helical" evidence="6">
    <location>
        <begin position="478"/>
        <end position="497"/>
    </location>
</feature>
<evidence type="ECO:0000256" key="5">
    <source>
        <dbReference type="ARBA" id="ARBA00023136"/>
    </source>
</evidence>
<keyword evidence="5 6" id="KW-0472">Membrane</keyword>
<protein>
    <submittedName>
        <fullName evidence="7">Uncharacterized protein</fullName>
    </submittedName>
</protein>
<dbReference type="Pfam" id="PF00854">
    <property type="entry name" value="PTR2"/>
    <property type="match status" value="2"/>
</dbReference>
<feature type="transmembrane region" description="Helical" evidence="6">
    <location>
        <begin position="96"/>
        <end position="115"/>
    </location>
</feature>
<evidence type="ECO:0000313" key="8">
    <source>
        <dbReference type="Proteomes" id="UP001154282"/>
    </source>
</evidence>
<keyword evidence="4 6" id="KW-1133">Transmembrane helix</keyword>
<dbReference type="InterPro" id="IPR036259">
    <property type="entry name" value="MFS_trans_sf"/>
</dbReference>
<feature type="transmembrane region" description="Helical" evidence="6">
    <location>
        <begin position="433"/>
        <end position="458"/>
    </location>
</feature>
<comment type="similarity">
    <text evidence="2">Belongs to the major facilitator superfamily. Proton-dependent oligopeptide transporter (POT/PTR) (TC 2.A.17) family.</text>
</comment>
<dbReference type="PANTHER" id="PTHR11654">
    <property type="entry name" value="OLIGOPEPTIDE TRANSPORTER-RELATED"/>
    <property type="match status" value="1"/>
</dbReference>
<name>A0AAV0KW81_9ROSI</name>
<feature type="transmembrane region" description="Helical" evidence="6">
    <location>
        <begin position="175"/>
        <end position="197"/>
    </location>
</feature>
<evidence type="ECO:0000256" key="6">
    <source>
        <dbReference type="SAM" id="Phobius"/>
    </source>
</evidence>
<evidence type="ECO:0000313" key="7">
    <source>
        <dbReference type="EMBL" id="CAI0426458.1"/>
    </source>
</evidence>
<dbReference type="Gene3D" id="1.20.1250.20">
    <property type="entry name" value="MFS general substrate transporter like domains"/>
    <property type="match status" value="1"/>
</dbReference>
<dbReference type="SUPFAM" id="SSF103473">
    <property type="entry name" value="MFS general substrate transporter"/>
    <property type="match status" value="1"/>
</dbReference>
<dbReference type="GO" id="GO:0022857">
    <property type="term" value="F:transmembrane transporter activity"/>
    <property type="evidence" value="ECO:0007669"/>
    <property type="project" value="InterPro"/>
</dbReference>
<keyword evidence="3 6" id="KW-0812">Transmembrane</keyword>
<organism evidence="7 8">
    <name type="scientific">Linum tenue</name>
    <dbReference type="NCBI Taxonomy" id="586396"/>
    <lineage>
        <taxon>Eukaryota</taxon>
        <taxon>Viridiplantae</taxon>
        <taxon>Streptophyta</taxon>
        <taxon>Embryophyta</taxon>
        <taxon>Tracheophyta</taxon>
        <taxon>Spermatophyta</taxon>
        <taxon>Magnoliopsida</taxon>
        <taxon>eudicotyledons</taxon>
        <taxon>Gunneridae</taxon>
        <taxon>Pentapetalae</taxon>
        <taxon>rosids</taxon>
        <taxon>fabids</taxon>
        <taxon>Malpighiales</taxon>
        <taxon>Linaceae</taxon>
        <taxon>Linum</taxon>
    </lineage>
</organism>
<feature type="transmembrane region" description="Helical" evidence="6">
    <location>
        <begin position="135"/>
        <end position="154"/>
    </location>
</feature>